<evidence type="ECO:0000313" key="4">
    <source>
        <dbReference type="EMBL" id="NOH46647.1"/>
    </source>
</evidence>
<dbReference type="InterPro" id="IPR016181">
    <property type="entry name" value="Acyl_CoA_acyltransferase"/>
</dbReference>
<dbReference type="EMBL" id="VTYN01000001">
    <property type="protein sequence ID" value="NOH46647.1"/>
    <property type="molecule type" value="Genomic_DNA"/>
</dbReference>
<dbReference type="Gene3D" id="3.40.630.30">
    <property type="match status" value="1"/>
</dbReference>
<dbReference type="CDD" id="cd04301">
    <property type="entry name" value="NAT_SF"/>
    <property type="match status" value="1"/>
</dbReference>
<gene>
    <name evidence="4" type="ORF">F0262_01030</name>
</gene>
<evidence type="ECO:0000256" key="1">
    <source>
        <dbReference type="ARBA" id="ARBA00022679"/>
    </source>
</evidence>
<dbReference type="PANTHER" id="PTHR43877">
    <property type="entry name" value="AMINOALKYLPHOSPHONATE N-ACETYLTRANSFERASE-RELATED-RELATED"/>
    <property type="match status" value="1"/>
</dbReference>
<evidence type="ECO:0000256" key="2">
    <source>
        <dbReference type="ARBA" id="ARBA00023315"/>
    </source>
</evidence>
<dbReference type="Pfam" id="PF00583">
    <property type="entry name" value="Acetyltransf_1"/>
    <property type="match status" value="1"/>
</dbReference>
<dbReference type="SUPFAM" id="SSF55729">
    <property type="entry name" value="Acyl-CoA N-acyltransferases (Nat)"/>
    <property type="match status" value="1"/>
</dbReference>
<accession>A0A7Y4DZX4</accession>
<dbReference type="InterPro" id="IPR000182">
    <property type="entry name" value="GNAT_dom"/>
</dbReference>
<dbReference type="AlphaFoldDB" id="A0A7Y4DZX4"/>
<name>A0A7Y4DZX4_9VIBR</name>
<keyword evidence="2" id="KW-0012">Acyltransferase</keyword>
<sequence>MEGLLALIPNLYQHSRFKAPWFSPQERDYFYQEWLQKAIIGAFDDVCLIINQDNLIKGFITLKVRQQEAVIGLLGVNPLFSRKGVARMLLDSAEWYAHSRGAANINVATQSSNIPAMNLYLKSGYSISSSHAWLYKS</sequence>
<dbReference type="GO" id="GO:0016747">
    <property type="term" value="F:acyltransferase activity, transferring groups other than amino-acyl groups"/>
    <property type="evidence" value="ECO:0007669"/>
    <property type="project" value="InterPro"/>
</dbReference>
<dbReference type="Proteomes" id="UP000572072">
    <property type="component" value="Unassembled WGS sequence"/>
</dbReference>
<dbReference type="PANTHER" id="PTHR43877:SF2">
    <property type="entry name" value="AMINOALKYLPHOSPHONATE N-ACETYLTRANSFERASE-RELATED"/>
    <property type="match status" value="1"/>
</dbReference>
<proteinExistence type="predicted"/>
<protein>
    <submittedName>
        <fullName evidence="4">GNAT family N-acetyltransferase</fullName>
    </submittedName>
</protein>
<evidence type="ECO:0000259" key="3">
    <source>
        <dbReference type="PROSITE" id="PS51186"/>
    </source>
</evidence>
<organism evidence="4 5">
    <name type="scientific">Vibrio rotiferianus</name>
    <dbReference type="NCBI Taxonomy" id="190895"/>
    <lineage>
        <taxon>Bacteria</taxon>
        <taxon>Pseudomonadati</taxon>
        <taxon>Pseudomonadota</taxon>
        <taxon>Gammaproteobacteria</taxon>
        <taxon>Vibrionales</taxon>
        <taxon>Vibrionaceae</taxon>
        <taxon>Vibrio</taxon>
    </lineage>
</organism>
<reference evidence="4 5" key="1">
    <citation type="submission" date="2019-08" db="EMBL/GenBank/DDBJ databases">
        <title>Draft genome sequencing and comparative genomics of hatchery-associated Vibrios.</title>
        <authorList>
            <person name="Kehlet-Delgado H."/>
            <person name="Mueller R.S."/>
        </authorList>
    </citation>
    <scope>NUCLEOTIDE SEQUENCE [LARGE SCALE GENOMIC DNA]</scope>
    <source>
        <strain evidence="4 5">00-78-3</strain>
    </source>
</reference>
<feature type="domain" description="N-acetyltransferase" evidence="3">
    <location>
        <begin position="1"/>
        <end position="137"/>
    </location>
</feature>
<dbReference type="InterPro" id="IPR050832">
    <property type="entry name" value="Bact_Acetyltransf"/>
</dbReference>
<comment type="caution">
    <text evidence="4">The sequence shown here is derived from an EMBL/GenBank/DDBJ whole genome shotgun (WGS) entry which is preliminary data.</text>
</comment>
<dbReference type="PROSITE" id="PS51186">
    <property type="entry name" value="GNAT"/>
    <property type="match status" value="1"/>
</dbReference>
<keyword evidence="1 4" id="KW-0808">Transferase</keyword>
<evidence type="ECO:0000313" key="5">
    <source>
        <dbReference type="Proteomes" id="UP000572072"/>
    </source>
</evidence>